<dbReference type="AlphaFoldDB" id="A0AAD5URJ3"/>
<name>A0AAD5URJ3_9APHY</name>
<dbReference type="Proteomes" id="UP001212997">
    <property type="component" value="Unassembled WGS sequence"/>
</dbReference>
<reference evidence="1" key="1">
    <citation type="submission" date="2022-07" db="EMBL/GenBank/DDBJ databases">
        <title>Genome Sequence of Physisporinus lineatus.</title>
        <authorList>
            <person name="Buettner E."/>
        </authorList>
    </citation>
    <scope>NUCLEOTIDE SEQUENCE</scope>
    <source>
        <strain evidence="1">VT162</strain>
    </source>
</reference>
<keyword evidence="2" id="KW-1185">Reference proteome</keyword>
<comment type="caution">
    <text evidence="1">The sequence shown here is derived from an EMBL/GenBank/DDBJ whole genome shotgun (WGS) entry which is preliminary data.</text>
</comment>
<evidence type="ECO:0000313" key="2">
    <source>
        <dbReference type="Proteomes" id="UP001212997"/>
    </source>
</evidence>
<evidence type="ECO:0008006" key="3">
    <source>
        <dbReference type="Google" id="ProtNLM"/>
    </source>
</evidence>
<accession>A0AAD5URJ3</accession>
<sequence>MSDSIALPKFKPLFSSNYTTWSGGMRTWLMRGGYWMLIKGEKIKPGNLVEGKLTTDKSSATLAWSIKAGKSAVDSIHTAYLSGHVVILSLTPAQSAHLFSVSTLLKSQEGRE</sequence>
<gene>
    <name evidence="1" type="ORF">NLI96_g11553</name>
</gene>
<dbReference type="EMBL" id="JANAWD010000787">
    <property type="protein sequence ID" value="KAJ3475859.1"/>
    <property type="molecule type" value="Genomic_DNA"/>
</dbReference>
<evidence type="ECO:0000313" key="1">
    <source>
        <dbReference type="EMBL" id="KAJ3475859.1"/>
    </source>
</evidence>
<protein>
    <recommendedName>
        <fullName evidence="3">DUF4219 domain-containing protein</fullName>
    </recommendedName>
</protein>
<proteinExistence type="predicted"/>
<organism evidence="1 2">
    <name type="scientific">Meripilus lineatus</name>
    <dbReference type="NCBI Taxonomy" id="2056292"/>
    <lineage>
        <taxon>Eukaryota</taxon>
        <taxon>Fungi</taxon>
        <taxon>Dikarya</taxon>
        <taxon>Basidiomycota</taxon>
        <taxon>Agaricomycotina</taxon>
        <taxon>Agaricomycetes</taxon>
        <taxon>Polyporales</taxon>
        <taxon>Meripilaceae</taxon>
        <taxon>Meripilus</taxon>
    </lineage>
</organism>